<organism evidence="1 2">
    <name type="scientific">Choristoneura fumiferana</name>
    <name type="common">Spruce budworm moth</name>
    <name type="synonym">Archips fumiferana</name>
    <dbReference type="NCBI Taxonomy" id="7141"/>
    <lineage>
        <taxon>Eukaryota</taxon>
        <taxon>Metazoa</taxon>
        <taxon>Ecdysozoa</taxon>
        <taxon>Arthropoda</taxon>
        <taxon>Hexapoda</taxon>
        <taxon>Insecta</taxon>
        <taxon>Pterygota</taxon>
        <taxon>Neoptera</taxon>
        <taxon>Endopterygota</taxon>
        <taxon>Lepidoptera</taxon>
        <taxon>Glossata</taxon>
        <taxon>Ditrysia</taxon>
        <taxon>Tortricoidea</taxon>
        <taxon>Tortricidae</taxon>
        <taxon>Tortricinae</taxon>
        <taxon>Choristoneura</taxon>
    </lineage>
</organism>
<evidence type="ECO:0000313" key="2">
    <source>
        <dbReference type="Proteomes" id="UP001064048"/>
    </source>
</evidence>
<sequence>MTLHNKTAPARLAARGAVKITQRKTYGTTGEYSKPEAETEASFIKIEVVTKQIRRNVPESRCFPVFRLPAGCEQVTLDSFLGEFPTRQLHSLP</sequence>
<evidence type="ECO:0000313" key="1">
    <source>
        <dbReference type="EMBL" id="KAI8436908.1"/>
    </source>
</evidence>
<keyword evidence="2" id="KW-1185">Reference proteome</keyword>
<comment type="caution">
    <text evidence="1">The sequence shown here is derived from an EMBL/GenBank/DDBJ whole genome shotgun (WGS) entry which is preliminary data.</text>
</comment>
<proteinExistence type="predicted"/>
<dbReference type="Proteomes" id="UP001064048">
    <property type="component" value="Chromosome 17"/>
</dbReference>
<dbReference type="EMBL" id="CM046117">
    <property type="protein sequence ID" value="KAI8436908.1"/>
    <property type="molecule type" value="Genomic_DNA"/>
</dbReference>
<gene>
    <name evidence="1" type="ORF">MSG28_010337</name>
</gene>
<accession>A0ACC0KK72</accession>
<protein>
    <submittedName>
        <fullName evidence="1">Uncharacterized protein</fullName>
    </submittedName>
</protein>
<name>A0ACC0KK72_CHOFU</name>
<reference evidence="1 2" key="1">
    <citation type="journal article" date="2022" name="Genome Biol. Evol.">
        <title>The Spruce Budworm Genome: Reconstructing the Evolutionary History of Antifreeze Proteins.</title>
        <authorList>
            <person name="Beliveau C."/>
            <person name="Gagne P."/>
            <person name="Picq S."/>
            <person name="Vernygora O."/>
            <person name="Keeling C.I."/>
            <person name="Pinkney K."/>
            <person name="Doucet D."/>
            <person name="Wen F."/>
            <person name="Johnston J.S."/>
            <person name="Maaroufi H."/>
            <person name="Boyle B."/>
            <person name="Laroche J."/>
            <person name="Dewar K."/>
            <person name="Juretic N."/>
            <person name="Blackburn G."/>
            <person name="Nisole A."/>
            <person name="Brunet B."/>
            <person name="Brandao M."/>
            <person name="Lumley L."/>
            <person name="Duan J."/>
            <person name="Quan G."/>
            <person name="Lucarotti C.J."/>
            <person name="Roe A.D."/>
            <person name="Sperling F.A.H."/>
            <person name="Levesque R.C."/>
            <person name="Cusson M."/>
        </authorList>
    </citation>
    <scope>NUCLEOTIDE SEQUENCE [LARGE SCALE GENOMIC DNA]</scope>
    <source>
        <strain evidence="1">Glfc:IPQL:Cfum</strain>
    </source>
</reference>